<protein>
    <recommendedName>
        <fullName evidence="2">HNH nuclease domain-containing protein</fullName>
    </recommendedName>
</protein>
<sequence>MPPSKKTPLKLAGSPEQSTPIQQAIRDPGQPFTPNVMKTLGATYKKENEKVIVSAANAKRNFSQVSQTSSEAIKEAKSSRRFSGDHAAYEDFMRNQVRKMMDATGEVIQADLKAAQEQVRFINAQYHSASNVMRKDEFDKNLEACETRVVLSQVNLAVLQGHRHQMMGQLLDDMNNQFQLRKMEDAQRIDLLIDRYQTPANATLSLFKARDGKAQERFRKDVFKANDTIDRDEAWCCISGKYCEPDMVVAAHIVPYNVGEMNAVYLFGESHPSDKNGHIMSARNGIPMRQDYEKMFDDGRMTLVPVSGTNDIKVVFFKALEPDPSEHARELHGRTLSFKNDFRPAHRYLYFHYAMTLLRRQRHKVPGWWRGFKEYGLHKVWATPGAYLRQSAMLVLARNIGHLGPDEAKVFVSPGGSVKNVGSSRFEGPDDPQREHAILTSINIRPGPSHLGDPFVRERSGPDQVWALSNRKVSKEFETAAEEAHEADEEY</sequence>
<organism evidence="3 4">
    <name type="scientific">Fusarium zealandicum</name>
    <dbReference type="NCBI Taxonomy" id="1053134"/>
    <lineage>
        <taxon>Eukaryota</taxon>
        <taxon>Fungi</taxon>
        <taxon>Dikarya</taxon>
        <taxon>Ascomycota</taxon>
        <taxon>Pezizomycotina</taxon>
        <taxon>Sordariomycetes</taxon>
        <taxon>Hypocreomycetidae</taxon>
        <taxon>Hypocreales</taxon>
        <taxon>Nectriaceae</taxon>
        <taxon>Fusarium</taxon>
        <taxon>Fusarium staphyleae species complex</taxon>
    </lineage>
</organism>
<dbReference type="EMBL" id="JABEYC010001047">
    <property type="protein sequence ID" value="KAF4970060.1"/>
    <property type="molecule type" value="Genomic_DNA"/>
</dbReference>
<accession>A0A8H4U5R2</accession>
<evidence type="ECO:0000313" key="3">
    <source>
        <dbReference type="EMBL" id="KAF4970060.1"/>
    </source>
</evidence>
<dbReference type="OrthoDB" id="5103551at2759"/>
<dbReference type="InterPro" id="IPR003615">
    <property type="entry name" value="HNH_nuc"/>
</dbReference>
<proteinExistence type="predicted"/>
<comment type="caution">
    <text evidence="3">The sequence shown here is derived from an EMBL/GenBank/DDBJ whole genome shotgun (WGS) entry which is preliminary data.</text>
</comment>
<gene>
    <name evidence="3" type="ORF">FZEAL_10120</name>
</gene>
<keyword evidence="4" id="KW-1185">Reference proteome</keyword>
<dbReference type="Pfam" id="PF13391">
    <property type="entry name" value="HNH_2"/>
    <property type="match status" value="1"/>
</dbReference>
<evidence type="ECO:0000259" key="2">
    <source>
        <dbReference type="Pfam" id="PF13391"/>
    </source>
</evidence>
<name>A0A8H4U5R2_9HYPO</name>
<dbReference type="Proteomes" id="UP000635477">
    <property type="component" value="Unassembled WGS sequence"/>
</dbReference>
<reference evidence="3" key="2">
    <citation type="submission" date="2020-05" db="EMBL/GenBank/DDBJ databases">
        <authorList>
            <person name="Kim H.-S."/>
            <person name="Proctor R.H."/>
            <person name="Brown D.W."/>
        </authorList>
    </citation>
    <scope>NUCLEOTIDE SEQUENCE</scope>
    <source>
        <strain evidence="3">NRRL 22465</strain>
    </source>
</reference>
<feature type="domain" description="HNH nuclease" evidence="2">
    <location>
        <begin position="236"/>
        <end position="303"/>
    </location>
</feature>
<evidence type="ECO:0000313" key="4">
    <source>
        <dbReference type="Proteomes" id="UP000635477"/>
    </source>
</evidence>
<dbReference type="AlphaFoldDB" id="A0A8H4U5R2"/>
<feature type="region of interest" description="Disordered" evidence="1">
    <location>
        <begin position="1"/>
        <end position="34"/>
    </location>
</feature>
<reference evidence="3" key="1">
    <citation type="journal article" date="2020" name="BMC Genomics">
        <title>Correction to: Identification and distribution of gene clusters required for synthesis of sphingolipid metabolism inhibitors in diverse species of the filamentous fungus Fusarium.</title>
        <authorList>
            <person name="Kim H.S."/>
            <person name="Lohmar J.M."/>
            <person name="Busman M."/>
            <person name="Brown D.W."/>
            <person name="Naumann T.A."/>
            <person name="Divon H.H."/>
            <person name="Lysoe E."/>
            <person name="Uhlig S."/>
            <person name="Proctor R.H."/>
        </authorList>
    </citation>
    <scope>NUCLEOTIDE SEQUENCE</scope>
    <source>
        <strain evidence="3">NRRL 22465</strain>
    </source>
</reference>
<evidence type="ECO:0000256" key="1">
    <source>
        <dbReference type="SAM" id="MobiDB-lite"/>
    </source>
</evidence>